<reference evidence="14 15" key="1">
    <citation type="submission" date="2017-11" db="EMBL/GenBank/DDBJ databases">
        <title>Comparative genomic analysis of Holospora spp., intranuclear symbionts of paramecia.</title>
        <authorList>
            <person name="Garushyants S.K."/>
            <person name="Beliavskaya A."/>
            <person name="Malko D.B."/>
            <person name="Logacheva M.D."/>
            <person name="Rautian M.S."/>
            <person name="Gelfand M.S."/>
        </authorList>
    </citation>
    <scope>NUCLEOTIDE SEQUENCE [LARGE SCALE GENOMIC DNA]</scope>
    <source>
        <strain evidence="15">02AZ16</strain>
    </source>
</reference>
<evidence type="ECO:0000256" key="5">
    <source>
        <dbReference type="ARBA" id="ARBA00014962"/>
    </source>
</evidence>
<dbReference type="RefSeq" id="WP_104207236.1">
    <property type="nucleotide sequence ID" value="NZ_PHHC01000124.1"/>
</dbReference>
<protein>
    <recommendedName>
        <fullName evidence="5">Sec translocon accessory complex subunit YajC</fullName>
    </recommendedName>
</protein>
<evidence type="ECO:0000256" key="2">
    <source>
        <dbReference type="ARBA" id="ARBA00004162"/>
    </source>
</evidence>
<comment type="similarity">
    <text evidence="3">Belongs to the YajC family.</text>
</comment>
<accession>A0A2S5R7F7</accession>
<evidence type="ECO:0000256" key="4">
    <source>
        <dbReference type="ARBA" id="ARBA00011718"/>
    </source>
</evidence>
<dbReference type="SMART" id="SM01323">
    <property type="entry name" value="YajC"/>
    <property type="match status" value="1"/>
</dbReference>
<keyword evidence="8 13" id="KW-0812">Transmembrane</keyword>
<keyword evidence="10 13" id="KW-1133">Transmembrane helix</keyword>
<comment type="subcellular location">
    <subcellularLocation>
        <location evidence="2">Cell membrane</location>
        <topology evidence="2">Single-pass membrane protein</topology>
    </subcellularLocation>
</comment>
<evidence type="ECO:0000256" key="6">
    <source>
        <dbReference type="ARBA" id="ARBA00022448"/>
    </source>
</evidence>
<evidence type="ECO:0000256" key="13">
    <source>
        <dbReference type="SAM" id="Phobius"/>
    </source>
</evidence>
<organism evidence="14 15">
    <name type="scientific">Holospora curviuscula</name>
    <dbReference type="NCBI Taxonomy" id="1082868"/>
    <lineage>
        <taxon>Bacteria</taxon>
        <taxon>Pseudomonadati</taxon>
        <taxon>Pseudomonadota</taxon>
        <taxon>Alphaproteobacteria</taxon>
        <taxon>Holosporales</taxon>
        <taxon>Holosporaceae</taxon>
        <taxon>Holospora</taxon>
    </lineage>
</organism>
<dbReference type="OrthoDB" id="9811406at2"/>
<evidence type="ECO:0000256" key="8">
    <source>
        <dbReference type="ARBA" id="ARBA00022692"/>
    </source>
</evidence>
<evidence type="ECO:0000256" key="9">
    <source>
        <dbReference type="ARBA" id="ARBA00022927"/>
    </source>
</evidence>
<gene>
    <name evidence="14" type="ORF">HCUR_01311</name>
</gene>
<dbReference type="PRINTS" id="PR01853">
    <property type="entry name" value="YAJCTRNLCASE"/>
</dbReference>
<dbReference type="GO" id="GO:0015031">
    <property type="term" value="P:protein transport"/>
    <property type="evidence" value="ECO:0007669"/>
    <property type="project" value="UniProtKB-KW"/>
</dbReference>
<proteinExistence type="inferred from homology"/>
<keyword evidence="11" id="KW-0811">Translocation</keyword>
<dbReference type="AlphaFoldDB" id="A0A2S5R7F7"/>
<dbReference type="Proteomes" id="UP000239425">
    <property type="component" value="Unassembled WGS sequence"/>
</dbReference>
<dbReference type="NCBIfam" id="TIGR00739">
    <property type="entry name" value="yajC"/>
    <property type="match status" value="1"/>
</dbReference>
<comment type="function">
    <text evidence="1">The SecYEG-SecDF-YajC-YidC holo-translocon (HTL) protein secretase/insertase is a supercomplex required for protein secretion, insertion of proteins into membranes, and assembly of membrane protein complexes. While the SecYEG complex is essential for assembly of a number of proteins and complexes, the SecDF-YajC-YidC subcomplex facilitates these functions.</text>
</comment>
<dbReference type="PANTHER" id="PTHR33909:SF1">
    <property type="entry name" value="SEC TRANSLOCON ACCESSORY COMPLEX SUBUNIT YAJC"/>
    <property type="match status" value="1"/>
</dbReference>
<keyword evidence="12 13" id="KW-0472">Membrane</keyword>
<dbReference type="InterPro" id="IPR003849">
    <property type="entry name" value="Preprotein_translocase_YajC"/>
</dbReference>
<keyword evidence="7" id="KW-1003">Cell membrane</keyword>
<comment type="subunit">
    <text evidence="4">Part of the SecDF-YidC-YajC translocase complex. The SecDF-YidC-YajC translocase forms a supercomplex with SecYEG, called the holo-translocon (HTL).</text>
</comment>
<keyword evidence="6" id="KW-0813">Transport</keyword>
<evidence type="ECO:0000313" key="15">
    <source>
        <dbReference type="Proteomes" id="UP000239425"/>
    </source>
</evidence>
<dbReference type="Pfam" id="PF02699">
    <property type="entry name" value="YajC"/>
    <property type="match status" value="1"/>
</dbReference>
<evidence type="ECO:0000256" key="3">
    <source>
        <dbReference type="ARBA" id="ARBA00006742"/>
    </source>
</evidence>
<evidence type="ECO:0000313" key="14">
    <source>
        <dbReference type="EMBL" id="PPE03244.1"/>
    </source>
</evidence>
<evidence type="ECO:0000256" key="1">
    <source>
        <dbReference type="ARBA" id="ARBA00002061"/>
    </source>
</evidence>
<evidence type="ECO:0000256" key="12">
    <source>
        <dbReference type="ARBA" id="ARBA00023136"/>
    </source>
</evidence>
<comment type="caution">
    <text evidence="14">The sequence shown here is derived from an EMBL/GenBank/DDBJ whole genome shotgun (WGS) entry which is preliminary data.</text>
</comment>
<sequence>MDFSQFTQLVPFVACFAILYFIVLRPQQQKIKKHREVLSALKKGDHVILGGGIEGIVEEAQVNSAKIRVSIAPGVIVGVRRDLIIETFQTQEKNSEKN</sequence>
<dbReference type="EMBL" id="PHHC01000124">
    <property type="protein sequence ID" value="PPE03244.1"/>
    <property type="molecule type" value="Genomic_DNA"/>
</dbReference>
<keyword evidence="9" id="KW-0653">Protein transport</keyword>
<evidence type="ECO:0000256" key="10">
    <source>
        <dbReference type="ARBA" id="ARBA00022989"/>
    </source>
</evidence>
<feature type="transmembrane region" description="Helical" evidence="13">
    <location>
        <begin position="6"/>
        <end position="24"/>
    </location>
</feature>
<name>A0A2S5R7F7_9PROT</name>
<evidence type="ECO:0000256" key="11">
    <source>
        <dbReference type="ARBA" id="ARBA00023010"/>
    </source>
</evidence>
<dbReference type="GO" id="GO:0005886">
    <property type="term" value="C:plasma membrane"/>
    <property type="evidence" value="ECO:0007669"/>
    <property type="project" value="UniProtKB-SubCell"/>
</dbReference>
<keyword evidence="15" id="KW-1185">Reference proteome</keyword>
<evidence type="ECO:0000256" key="7">
    <source>
        <dbReference type="ARBA" id="ARBA00022475"/>
    </source>
</evidence>
<dbReference type="PANTHER" id="PTHR33909">
    <property type="entry name" value="SEC TRANSLOCON ACCESSORY COMPLEX SUBUNIT YAJC"/>
    <property type="match status" value="1"/>
</dbReference>